<evidence type="ECO:0000256" key="1">
    <source>
        <dbReference type="ARBA" id="ARBA00007169"/>
    </source>
</evidence>
<feature type="domain" description="Thioesterase" evidence="2">
    <location>
        <begin position="5"/>
        <end position="229"/>
    </location>
</feature>
<comment type="caution">
    <text evidence="3">The sequence shown here is derived from an EMBL/GenBank/DDBJ whole genome shotgun (WGS) entry which is preliminary data.</text>
</comment>
<dbReference type="Pfam" id="PF00975">
    <property type="entry name" value="Thioesterase"/>
    <property type="match status" value="1"/>
</dbReference>
<sequence length="235" mass="25670">MAPHRLYCFPHAGAGASFFASWRKLGAPDLDIVGIPLPGREKRFLEPPLESMAEVVEAAALWLQEHQAAHPMDHVHLFGHSVGALLAFETSRRLAGTSLPLRSLFVSGVSGPACKQGFGAADLPDEEFITCVADAVGYSHPAFGDPDLREMLLPPLRIDVTMHERYKPLSDEKLQIAVTALRGDKDPLIDTAECEQWAEVTTADFELVLQPGGHMYLTDNPRALIDVVRSRIAAL</sequence>
<dbReference type="InterPro" id="IPR001031">
    <property type="entry name" value="Thioesterase"/>
</dbReference>
<dbReference type="InterPro" id="IPR012223">
    <property type="entry name" value="TEII"/>
</dbReference>
<reference evidence="3 4" key="1">
    <citation type="submission" date="2020-02" db="EMBL/GenBank/DDBJ databases">
        <title>Acidophilic actinobacteria isolated from forest soil.</title>
        <authorList>
            <person name="Golinska P."/>
        </authorList>
    </citation>
    <scope>NUCLEOTIDE SEQUENCE [LARGE SCALE GENOMIC DNA]</scope>
    <source>
        <strain evidence="3 4">NL8</strain>
    </source>
</reference>
<dbReference type="RefSeq" id="WP_212009761.1">
    <property type="nucleotide sequence ID" value="NZ_JAAFYZ010000043.1"/>
</dbReference>
<organism evidence="3 4">
    <name type="scientific">Catenulispora pinistramenti</name>
    <dbReference type="NCBI Taxonomy" id="2705254"/>
    <lineage>
        <taxon>Bacteria</taxon>
        <taxon>Bacillati</taxon>
        <taxon>Actinomycetota</taxon>
        <taxon>Actinomycetes</taxon>
        <taxon>Catenulisporales</taxon>
        <taxon>Catenulisporaceae</taxon>
        <taxon>Catenulispora</taxon>
    </lineage>
</organism>
<name>A0ABS5KQ57_9ACTN</name>
<dbReference type="Proteomes" id="UP000730482">
    <property type="component" value="Unassembled WGS sequence"/>
</dbReference>
<dbReference type="PANTHER" id="PTHR11487">
    <property type="entry name" value="THIOESTERASE"/>
    <property type="match status" value="1"/>
</dbReference>
<evidence type="ECO:0000313" key="4">
    <source>
        <dbReference type="Proteomes" id="UP000730482"/>
    </source>
</evidence>
<dbReference type="SUPFAM" id="SSF53474">
    <property type="entry name" value="alpha/beta-Hydrolases"/>
    <property type="match status" value="1"/>
</dbReference>
<dbReference type="PANTHER" id="PTHR11487:SF0">
    <property type="entry name" value="S-ACYL FATTY ACID SYNTHASE THIOESTERASE, MEDIUM CHAIN"/>
    <property type="match status" value="1"/>
</dbReference>
<gene>
    <name evidence="3" type="ORF">KGQ19_15060</name>
</gene>
<comment type="similarity">
    <text evidence="1">Belongs to the thioesterase family.</text>
</comment>
<dbReference type="Gene3D" id="3.40.50.1820">
    <property type="entry name" value="alpha/beta hydrolase"/>
    <property type="match status" value="1"/>
</dbReference>
<evidence type="ECO:0000259" key="2">
    <source>
        <dbReference type="Pfam" id="PF00975"/>
    </source>
</evidence>
<evidence type="ECO:0000313" key="3">
    <source>
        <dbReference type="EMBL" id="MBS2548186.1"/>
    </source>
</evidence>
<accession>A0ABS5KQ57</accession>
<protein>
    <submittedName>
        <fullName evidence="3">Thioesterase</fullName>
    </submittedName>
</protein>
<dbReference type="InterPro" id="IPR029058">
    <property type="entry name" value="AB_hydrolase_fold"/>
</dbReference>
<proteinExistence type="inferred from homology"/>
<dbReference type="EMBL" id="JAAFYZ010000043">
    <property type="protein sequence ID" value="MBS2548186.1"/>
    <property type="molecule type" value="Genomic_DNA"/>
</dbReference>
<keyword evidence="4" id="KW-1185">Reference proteome</keyword>